<evidence type="ECO:0000313" key="2">
    <source>
        <dbReference type="EMBL" id="MEB3965076.1"/>
    </source>
</evidence>
<evidence type="ECO:0000313" key="3">
    <source>
        <dbReference type="Proteomes" id="UP001352223"/>
    </source>
</evidence>
<dbReference type="Proteomes" id="UP001352223">
    <property type="component" value="Unassembled WGS sequence"/>
</dbReference>
<dbReference type="InterPro" id="IPR038717">
    <property type="entry name" value="Tc1-like_DDE_dom"/>
</dbReference>
<proteinExistence type="predicted"/>
<sequence>MVHVICYNLSAHKAPVVHRRLVAHPRFTLHFTPTHSSWINEVERWFADLQRQPRVHPVRTGRPGR</sequence>
<name>A0ABU6CLI3_9ACTN</name>
<dbReference type="Pfam" id="PF13358">
    <property type="entry name" value="DDE_3"/>
    <property type="match status" value="1"/>
</dbReference>
<dbReference type="EMBL" id="JAOZYB010000323">
    <property type="protein sequence ID" value="MEB3965076.1"/>
    <property type="molecule type" value="Genomic_DNA"/>
</dbReference>
<keyword evidence="3" id="KW-1185">Reference proteome</keyword>
<protein>
    <submittedName>
        <fullName evidence="2">Transposase</fullName>
    </submittedName>
</protein>
<accession>A0ABU6CLI3</accession>
<reference evidence="2 3" key="1">
    <citation type="submission" date="2022-10" db="EMBL/GenBank/DDBJ databases">
        <authorList>
            <person name="Xie J."/>
            <person name="Shen N."/>
        </authorList>
    </citation>
    <scope>NUCLEOTIDE SEQUENCE [LARGE SCALE GENOMIC DNA]</scope>
    <source>
        <strain evidence="2 3">DSM 41681</strain>
    </source>
</reference>
<dbReference type="RefSeq" id="WP_344443176.1">
    <property type="nucleotide sequence ID" value="NZ_BAAATS010000032.1"/>
</dbReference>
<organism evidence="2 3">
    <name type="scientific">Streptomyces kunmingensis</name>
    <dbReference type="NCBI Taxonomy" id="68225"/>
    <lineage>
        <taxon>Bacteria</taxon>
        <taxon>Bacillati</taxon>
        <taxon>Actinomycetota</taxon>
        <taxon>Actinomycetes</taxon>
        <taxon>Kitasatosporales</taxon>
        <taxon>Streptomycetaceae</taxon>
        <taxon>Streptomyces</taxon>
    </lineage>
</organism>
<comment type="caution">
    <text evidence="2">The sequence shown here is derived from an EMBL/GenBank/DDBJ whole genome shotgun (WGS) entry which is preliminary data.</text>
</comment>
<evidence type="ECO:0000259" key="1">
    <source>
        <dbReference type="Pfam" id="PF13358"/>
    </source>
</evidence>
<feature type="domain" description="Tc1-like transposase DDE" evidence="1">
    <location>
        <begin position="2"/>
        <end position="54"/>
    </location>
</feature>
<gene>
    <name evidence="2" type="ORF">OKJ48_33335</name>
</gene>